<dbReference type="Proteomes" id="UP000245764">
    <property type="component" value="Chromosome 10"/>
</dbReference>
<evidence type="ECO:0000313" key="3">
    <source>
        <dbReference type="Proteomes" id="UP000245764"/>
    </source>
</evidence>
<proteinExistence type="predicted"/>
<accession>A0A2H1GZ57</accession>
<protein>
    <submittedName>
        <fullName evidence="2">Uncharacterized protein</fullName>
    </submittedName>
</protein>
<reference evidence="3" key="1">
    <citation type="submission" date="2017-05" db="EMBL/GenBank/DDBJ databases">
        <authorList>
            <person name="Song R."/>
            <person name="Chenine A.L."/>
            <person name="Ruprecht R.M."/>
        </authorList>
    </citation>
    <scope>NUCLEOTIDE SEQUENCE [LARGE SCALE GENOMIC DNA]</scope>
</reference>
<feature type="compositionally biased region" description="Acidic residues" evidence="1">
    <location>
        <begin position="31"/>
        <end position="57"/>
    </location>
</feature>
<organism evidence="2 3">
    <name type="scientific">Zymoseptoria tritici ST99CH_1E4</name>
    <dbReference type="NCBI Taxonomy" id="1276532"/>
    <lineage>
        <taxon>Eukaryota</taxon>
        <taxon>Fungi</taxon>
        <taxon>Dikarya</taxon>
        <taxon>Ascomycota</taxon>
        <taxon>Pezizomycotina</taxon>
        <taxon>Dothideomycetes</taxon>
        <taxon>Dothideomycetidae</taxon>
        <taxon>Mycosphaerellales</taxon>
        <taxon>Mycosphaerellaceae</taxon>
        <taxon>Zymoseptoria</taxon>
    </lineage>
</organism>
<feature type="region of interest" description="Disordered" evidence="1">
    <location>
        <begin position="1"/>
        <end position="65"/>
    </location>
</feature>
<dbReference type="EMBL" id="LT854262">
    <property type="protein sequence ID" value="SMR58832.1"/>
    <property type="molecule type" value="Genomic_DNA"/>
</dbReference>
<gene>
    <name evidence="2" type="ORF">ZT1E4_G9567</name>
</gene>
<dbReference type="AlphaFoldDB" id="A0A2H1GZ57"/>
<sequence length="507" mass="58058">MLSDATRGRTRRTTDATNKQQQKPVGRGLSEEDDEQQTQPPDDQDDEAPADEEFEAPADEKFDGFAWTESHSQMLKDAEKEESRQRDTFGDKTPEEELAWMMNVIGLRDPLEDKIPTCKQSIDEYISRLQHSPEAFVAHFIHEESSESKIYKTFGYDQTSLGNHVFSIIMTMDRQIHRALIEGNFMHKHFSDPAFKKAVEKIEARSWQVVDQPRIYGNFFANSETGDSPTVQDLHDLAIDAQTRYLSDAKFANKVDNLMKPAIDMESSVRGVRKFLGRLSRDSCDLPMFDRVANLGTLCRAILRRCEEIPRDQWDKPIPGGLSEFGYSAKAILRMVSHAIQTGSNYLMNLFEALSKVRFGEKYMFFRKTIYHIPALELVPIAEIYCTRIGQGYIKNGGGFSHAWAGVSTNSKGDFDESQWEQFWEYSRRHSTVQESVEDYRKGMQGFVDRNSQAARRLDQQVALEEKRLHDEQAKTAALMEEARSAYEDSLEAMRVRDADAEEADAM</sequence>
<evidence type="ECO:0000313" key="2">
    <source>
        <dbReference type="EMBL" id="SMR58832.1"/>
    </source>
</evidence>
<evidence type="ECO:0000256" key="1">
    <source>
        <dbReference type="SAM" id="MobiDB-lite"/>
    </source>
</evidence>
<name>A0A2H1GZ57_ZYMTR</name>